<organism evidence="8 9">
    <name type="scientific">Ruminococcus flavefaciens</name>
    <dbReference type="NCBI Taxonomy" id="1265"/>
    <lineage>
        <taxon>Bacteria</taxon>
        <taxon>Bacillati</taxon>
        <taxon>Bacillota</taxon>
        <taxon>Clostridia</taxon>
        <taxon>Eubacteriales</taxon>
        <taxon>Oscillospiraceae</taxon>
        <taxon>Ruminococcus</taxon>
    </lineage>
</organism>
<feature type="transmembrane region" description="Helical" evidence="6">
    <location>
        <begin position="755"/>
        <end position="776"/>
    </location>
</feature>
<gene>
    <name evidence="8" type="ORF">SAMN04487860_101406</name>
</gene>
<dbReference type="InterPro" id="IPR038766">
    <property type="entry name" value="Membrane_comp_ABC_pdt"/>
</dbReference>
<keyword evidence="2" id="KW-1003">Cell membrane</keyword>
<dbReference type="PANTHER" id="PTHR30287">
    <property type="entry name" value="MEMBRANE COMPONENT OF PREDICTED ABC SUPERFAMILY METABOLITE UPTAKE TRANSPORTER"/>
    <property type="match status" value="1"/>
</dbReference>
<dbReference type="InterPro" id="IPR003838">
    <property type="entry name" value="ABC3_permease_C"/>
</dbReference>
<protein>
    <submittedName>
        <fullName evidence="8">Putative ABC transport system permease protein</fullName>
    </submittedName>
</protein>
<evidence type="ECO:0000313" key="9">
    <source>
        <dbReference type="Proteomes" id="UP000184394"/>
    </source>
</evidence>
<reference evidence="8 9" key="1">
    <citation type="submission" date="2016-11" db="EMBL/GenBank/DDBJ databases">
        <authorList>
            <person name="Jaros S."/>
            <person name="Januszkiewicz K."/>
            <person name="Wedrychowicz H."/>
        </authorList>
    </citation>
    <scope>NUCLEOTIDE SEQUENCE [LARGE SCALE GENOMIC DNA]</scope>
    <source>
        <strain evidence="8 9">Y1</strain>
    </source>
</reference>
<dbReference type="EMBL" id="FRCT01000001">
    <property type="protein sequence ID" value="SHM17834.1"/>
    <property type="molecule type" value="Genomic_DNA"/>
</dbReference>
<keyword evidence="4 6" id="KW-1133">Transmembrane helix</keyword>
<evidence type="ECO:0000256" key="6">
    <source>
        <dbReference type="SAM" id="Phobius"/>
    </source>
</evidence>
<keyword evidence="3 6" id="KW-0812">Transmembrane</keyword>
<evidence type="ECO:0000259" key="7">
    <source>
        <dbReference type="Pfam" id="PF02687"/>
    </source>
</evidence>
<evidence type="ECO:0000256" key="1">
    <source>
        <dbReference type="ARBA" id="ARBA00004651"/>
    </source>
</evidence>
<sequence>MYLRMLKKDLKRKKTMNIILLLFVILATMFASSSVNNISTVINGLDNYFEKADLSDHFVINTSNNGDEINDLIAKKSSVKDFRREDQLFFDDKCLTRNGKKLAEQSGILLALSIDNAKINYFDKNNEVITEVKEGTAYLTGLILSKIDLEIGEKISLKIGDTEQTFSYAGIAKDAFLGSDMMGNSRIIINNKDYEKFTADEKAVENNSAQIFYINGYDQKELASDLSDLPNVPFNKDINLIRTSYIMNSVVAGLLLIVSICLILVSFVTLRFTISFTINEDFREIGVMKALGLRNNSVRGLYLVKYLGIAIIGAVIGFAISIPFGNALIQSVSENMVLENDNALIINIICSLAVIAVILLFCWSCTRKIKKLSPIDAVRSGQTGERFKKKGFLHLGKSKLGTTGFLAVNDVFSSPKQFGIMTVIFSVCLLLIMGLANTANTLASEKLLPKMCATKSDAYITDTKMISSLIGGETTYNEIRSEIEQKLDENGMPGKVHSEAIVFPLIESNDKKATSAFMYCADTKASEYEYTEGYGPKYANEVALTKILADKLDVGVGDKVNITLDGKTDEYIVSALFNSLVQLGETGRFHESVEIPDKLLSNVLGFQIDFDDHPDTEETEKRIEKMKDIFDSKYIDDADGFVADCIGDSVKDTIGGVKLMVLIITAIIIIMISVLIERSIISKEKPEIALMKAMGFKTGSVIAQHTLRFVVVAITASVIAAALCLPVTKLCIDPVFSILGALNGVDYNIRPVEIYAVYPLVVITATITGAFLTALYMKKIKASDTSDIE</sequence>
<dbReference type="AlphaFoldDB" id="A0A1M7GN68"/>
<dbReference type="PANTHER" id="PTHR30287:SF2">
    <property type="entry name" value="BLL1001 PROTEIN"/>
    <property type="match status" value="1"/>
</dbReference>
<feature type="transmembrane region" description="Helical" evidence="6">
    <location>
        <begin position="659"/>
        <end position="676"/>
    </location>
</feature>
<feature type="domain" description="ABC3 transporter permease C-terminal" evidence="7">
    <location>
        <begin position="257"/>
        <end position="374"/>
    </location>
</feature>
<name>A0A1M7GN68_RUMFL</name>
<feature type="transmembrane region" description="Helical" evidence="6">
    <location>
        <begin position="418"/>
        <end position="436"/>
    </location>
</feature>
<accession>A0A1M7GN68</accession>
<feature type="transmembrane region" description="Helical" evidence="6">
    <location>
        <begin position="303"/>
        <end position="324"/>
    </location>
</feature>
<dbReference type="RefSeq" id="WP_072948163.1">
    <property type="nucleotide sequence ID" value="NZ_FRCT01000001.1"/>
</dbReference>
<dbReference type="GO" id="GO:0005886">
    <property type="term" value="C:plasma membrane"/>
    <property type="evidence" value="ECO:0007669"/>
    <property type="project" value="UniProtKB-SubCell"/>
</dbReference>
<evidence type="ECO:0000256" key="5">
    <source>
        <dbReference type="ARBA" id="ARBA00023136"/>
    </source>
</evidence>
<evidence type="ECO:0000256" key="4">
    <source>
        <dbReference type="ARBA" id="ARBA00022989"/>
    </source>
</evidence>
<evidence type="ECO:0000256" key="2">
    <source>
        <dbReference type="ARBA" id="ARBA00022475"/>
    </source>
</evidence>
<feature type="transmembrane region" description="Helical" evidence="6">
    <location>
        <begin position="344"/>
        <end position="363"/>
    </location>
</feature>
<comment type="subcellular location">
    <subcellularLocation>
        <location evidence="1">Cell membrane</location>
        <topology evidence="1">Multi-pass membrane protein</topology>
    </subcellularLocation>
</comment>
<feature type="transmembrane region" description="Helical" evidence="6">
    <location>
        <begin position="245"/>
        <end position="270"/>
    </location>
</feature>
<dbReference type="Pfam" id="PF02687">
    <property type="entry name" value="FtsX"/>
    <property type="match status" value="2"/>
</dbReference>
<dbReference type="Proteomes" id="UP000184394">
    <property type="component" value="Unassembled WGS sequence"/>
</dbReference>
<proteinExistence type="predicted"/>
<feature type="domain" description="ABC3 transporter permease C-terminal" evidence="7">
    <location>
        <begin position="660"/>
        <end position="778"/>
    </location>
</feature>
<evidence type="ECO:0000256" key="3">
    <source>
        <dbReference type="ARBA" id="ARBA00022692"/>
    </source>
</evidence>
<keyword evidence="5 6" id="KW-0472">Membrane</keyword>
<feature type="transmembrane region" description="Helical" evidence="6">
    <location>
        <begin position="707"/>
        <end position="728"/>
    </location>
</feature>
<evidence type="ECO:0000313" key="8">
    <source>
        <dbReference type="EMBL" id="SHM17834.1"/>
    </source>
</evidence>